<feature type="binding site" evidence="6">
    <location>
        <position position="31"/>
    </location>
    <ligand>
        <name>Zn(2+)</name>
        <dbReference type="ChEBI" id="CHEBI:29105"/>
    </ligand>
</feature>
<feature type="binding site" evidence="6">
    <location>
        <position position="28"/>
    </location>
    <ligand>
        <name>Zn(2+)</name>
        <dbReference type="ChEBI" id="CHEBI:29105"/>
    </ligand>
</feature>
<evidence type="ECO:0000313" key="10">
    <source>
        <dbReference type="EnsemblMetazoa" id="AFAF013042-PA"/>
    </source>
</evidence>
<dbReference type="EnsemblMetazoa" id="AFAF013042-RA">
    <property type="protein sequence ID" value="AFAF013042-PA"/>
    <property type="gene ID" value="AFAF013042"/>
</dbReference>
<reference evidence="10" key="2">
    <citation type="submission" date="2020-05" db="UniProtKB">
        <authorList>
            <consortium name="EnsemblMetazoa"/>
        </authorList>
    </citation>
    <scope>IDENTIFICATION</scope>
    <source>
        <strain evidence="10">FAR1</strain>
    </source>
</reference>
<evidence type="ECO:0000313" key="11">
    <source>
        <dbReference type="Proteomes" id="UP000075886"/>
    </source>
</evidence>
<evidence type="ECO:0000259" key="9">
    <source>
        <dbReference type="PROSITE" id="PS51915"/>
    </source>
</evidence>
<feature type="domain" description="C2H2-type" evidence="8">
    <location>
        <begin position="430"/>
        <end position="457"/>
    </location>
</feature>
<feature type="domain" description="C2H2-type" evidence="8">
    <location>
        <begin position="458"/>
        <end position="486"/>
    </location>
</feature>
<feature type="compositionally biased region" description="Basic residues" evidence="7">
    <location>
        <begin position="556"/>
        <end position="568"/>
    </location>
</feature>
<feature type="domain" description="C2H2-type" evidence="8">
    <location>
        <begin position="372"/>
        <end position="399"/>
    </location>
</feature>
<dbReference type="SMART" id="SM00868">
    <property type="entry name" value="zf-AD"/>
    <property type="match status" value="1"/>
</dbReference>
<dbReference type="InterPro" id="IPR036236">
    <property type="entry name" value="Znf_C2H2_sf"/>
</dbReference>
<feature type="domain" description="C2H2-type" evidence="8">
    <location>
        <begin position="342"/>
        <end position="370"/>
    </location>
</feature>
<keyword evidence="4 6" id="KW-0862">Zinc</keyword>
<dbReference type="SUPFAM" id="SSF57716">
    <property type="entry name" value="Glucocorticoid receptor-like (DNA-binding domain)"/>
    <property type="match status" value="1"/>
</dbReference>
<feature type="domain" description="C2H2-type" evidence="8">
    <location>
        <begin position="534"/>
        <end position="562"/>
    </location>
</feature>
<feature type="compositionally biased region" description="Polar residues" evidence="7">
    <location>
        <begin position="177"/>
        <end position="186"/>
    </location>
</feature>
<evidence type="ECO:0000256" key="1">
    <source>
        <dbReference type="ARBA" id="ARBA00022723"/>
    </source>
</evidence>
<accession>A0A182QMA6</accession>
<sequence>MFSLPKMAAKTYDTVNEQRVLLYRELFCRICLQYSKDSLIPVHAEIKNTTLLDMFIQLTTFELDDNDAFPVAICEQCVSKLTLAYNIREEFISQTELLLKLVVQKQIIKYYEQFPLDIKPNVTHKTSSKAAATPLKEANIRPAVNSRAAPIPVKIMKPKEVVLPSPPQVVEAKSELSETVMNNSSEQENDDSVFDVGNWGNDDSSSETSLDEDDWSYSLNPITPKMLAELKQVSQVRKKYPSNKPMKLAKQDRQDESKEFRNQYSTTTCHICDQKHDTIEQRDDHFRLHIHMLPYECGECFADPPPEDPDLGPPPEPVAPQHIVLRSVVQLNSHLMMHRMPHKCDQCYRRFMSPYLLQHHMWNYHEHSKEGLTCEWCGKRYFSRRPFQEHVRRHRNAVTEQFKCDTCGRAFGTKALLRRHIMVHTGERNHKCTYCPRRFSRRCNLLDHLRLHTGERCHKCTECSQAFNTKTSLEKHQRNYHSPENGVPSRIDRNMYTLQADGTKLYRCKHADCSFTSTQSTVMSQHRLRHNKPCVCEICGQRFVAPKFVRKHINQMHSGKPRKQHARHASSALKKIKQAEPVGDDADISVDESMGVVISKMDEDVIHHEEEDTWTRVKDGIIRAEWNAGDLNVVHEYEVDFDGDVKEIET</sequence>
<keyword evidence="11" id="KW-1185">Reference proteome</keyword>
<protein>
    <recommendedName>
        <fullName evidence="12">Protein krueppel</fullName>
    </recommendedName>
</protein>
<feature type="binding site" evidence="6">
    <location>
        <position position="77"/>
    </location>
    <ligand>
        <name>Zn(2+)</name>
        <dbReference type="ChEBI" id="CHEBI:29105"/>
    </ligand>
</feature>
<keyword evidence="2" id="KW-0677">Repeat</keyword>
<feature type="region of interest" description="Disordered" evidence="7">
    <location>
        <begin position="173"/>
        <end position="213"/>
    </location>
</feature>
<feature type="region of interest" description="Disordered" evidence="7">
    <location>
        <begin position="556"/>
        <end position="586"/>
    </location>
</feature>
<dbReference type="GO" id="GO:0005634">
    <property type="term" value="C:nucleus"/>
    <property type="evidence" value="ECO:0007669"/>
    <property type="project" value="UniProtKB-SubCell"/>
</dbReference>
<dbReference type="PROSITE" id="PS50157">
    <property type="entry name" value="ZINC_FINGER_C2H2_2"/>
    <property type="match status" value="6"/>
</dbReference>
<dbReference type="GO" id="GO:0000977">
    <property type="term" value="F:RNA polymerase II transcription regulatory region sequence-specific DNA binding"/>
    <property type="evidence" value="ECO:0007669"/>
    <property type="project" value="TreeGrafter"/>
</dbReference>
<dbReference type="InterPro" id="IPR013087">
    <property type="entry name" value="Znf_C2H2_type"/>
</dbReference>
<reference evidence="11" key="1">
    <citation type="submission" date="2014-01" db="EMBL/GenBank/DDBJ databases">
        <title>The Genome Sequence of Anopheles farauti FAR1 (V2).</title>
        <authorList>
            <consortium name="The Broad Institute Genomics Platform"/>
            <person name="Neafsey D.E."/>
            <person name="Besansky N."/>
            <person name="Howell P."/>
            <person name="Walton C."/>
            <person name="Young S.K."/>
            <person name="Zeng Q."/>
            <person name="Gargeya S."/>
            <person name="Fitzgerald M."/>
            <person name="Haas B."/>
            <person name="Abouelleil A."/>
            <person name="Allen A.W."/>
            <person name="Alvarado L."/>
            <person name="Arachchi H.M."/>
            <person name="Berlin A.M."/>
            <person name="Chapman S.B."/>
            <person name="Gainer-Dewar J."/>
            <person name="Goldberg J."/>
            <person name="Griggs A."/>
            <person name="Gujja S."/>
            <person name="Hansen M."/>
            <person name="Howarth C."/>
            <person name="Imamovic A."/>
            <person name="Ireland A."/>
            <person name="Larimer J."/>
            <person name="McCowan C."/>
            <person name="Murphy C."/>
            <person name="Pearson M."/>
            <person name="Poon T.W."/>
            <person name="Priest M."/>
            <person name="Roberts A."/>
            <person name="Saif S."/>
            <person name="Shea T."/>
            <person name="Sisk P."/>
            <person name="Sykes S."/>
            <person name="Wortman J."/>
            <person name="Nusbaum C."/>
            <person name="Birren B."/>
        </authorList>
    </citation>
    <scope>NUCLEOTIDE SEQUENCE [LARGE SCALE GENOMIC DNA]</scope>
    <source>
        <strain evidence="11">FAR1</strain>
    </source>
</reference>
<dbReference type="VEuPathDB" id="VectorBase:AFAF013042"/>
<dbReference type="STRING" id="69004.A0A182QMA6"/>
<organism evidence="10 11">
    <name type="scientific">Anopheles farauti</name>
    <dbReference type="NCBI Taxonomy" id="69004"/>
    <lineage>
        <taxon>Eukaryota</taxon>
        <taxon>Metazoa</taxon>
        <taxon>Ecdysozoa</taxon>
        <taxon>Arthropoda</taxon>
        <taxon>Hexapoda</taxon>
        <taxon>Insecta</taxon>
        <taxon>Pterygota</taxon>
        <taxon>Neoptera</taxon>
        <taxon>Endopterygota</taxon>
        <taxon>Diptera</taxon>
        <taxon>Nematocera</taxon>
        <taxon>Culicoidea</taxon>
        <taxon>Culicidae</taxon>
        <taxon>Anophelinae</taxon>
        <taxon>Anopheles</taxon>
    </lineage>
</organism>
<feature type="domain" description="C2H2-type" evidence="8">
    <location>
        <begin position="402"/>
        <end position="429"/>
    </location>
</feature>
<dbReference type="EMBL" id="AXCN02000642">
    <property type="status" value="NOT_ANNOTATED_CDS"/>
    <property type="molecule type" value="Genomic_DNA"/>
</dbReference>
<keyword evidence="3 5" id="KW-0863">Zinc-finger</keyword>
<dbReference type="PROSITE" id="PS00028">
    <property type="entry name" value="ZINC_FINGER_C2H2_1"/>
    <property type="match status" value="5"/>
</dbReference>
<dbReference type="Gene3D" id="3.40.1800.20">
    <property type="match status" value="1"/>
</dbReference>
<proteinExistence type="predicted"/>
<dbReference type="Pfam" id="PF00096">
    <property type="entry name" value="zf-C2H2"/>
    <property type="match status" value="3"/>
</dbReference>
<feature type="domain" description="ZAD" evidence="9">
    <location>
        <begin position="26"/>
        <end position="101"/>
    </location>
</feature>
<feature type="region of interest" description="Disordered" evidence="7">
    <location>
        <begin position="236"/>
        <end position="257"/>
    </location>
</feature>
<dbReference type="AlphaFoldDB" id="A0A182QMA6"/>
<dbReference type="SMART" id="SM00355">
    <property type="entry name" value="ZnF_C2H2"/>
    <property type="match status" value="9"/>
</dbReference>
<dbReference type="GO" id="GO:0000981">
    <property type="term" value="F:DNA-binding transcription factor activity, RNA polymerase II-specific"/>
    <property type="evidence" value="ECO:0007669"/>
    <property type="project" value="TreeGrafter"/>
</dbReference>
<evidence type="ECO:0008006" key="12">
    <source>
        <dbReference type="Google" id="ProtNLM"/>
    </source>
</evidence>
<evidence type="ECO:0000256" key="4">
    <source>
        <dbReference type="ARBA" id="ARBA00022833"/>
    </source>
</evidence>
<evidence type="ECO:0000256" key="5">
    <source>
        <dbReference type="PROSITE-ProRule" id="PRU00042"/>
    </source>
</evidence>
<dbReference type="Proteomes" id="UP000075886">
    <property type="component" value="Unassembled WGS sequence"/>
</dbReference>
<evidence type="ECO:0000256" key="7">
    <source>
        <dbReference type="SAM" id="MobiDB-lite"/>
    </source>
</evidence>
<name>A0A182QMA6_9DIPT</name>
<feature type="binding site" evidence="6">
    <location>
        <position position="74"/>
    </location>
    <ligand>
        <name>Zn(2+)</name>
        <dbReference type="ChEBI" id="CHEBI:29105"/>
    </ligand>
</feature>
<dbReference type="InterPro" id="IPR012934">
    <property type="entry name" value="Znf_AD"/>
</dbReference>
<dbReference type="PROSITE" id="PS51915">
    <property type="entry name" value="ZAD"/>
    <property type="match status" value="1"/>
</dbReference>
<evidence type="ECO:0000259" key="8">
    <source>
        <dbReference type="PROSITE" id="PS50157"/>
    </source>
</evidence>
<dbReference type="GO" id="GO:0008270">
    <property type="term" value="F:zinc ion binding"/>
    <property type="evidence" value="ECO:0007669"/>
    <property type="project" value="UniProtKB-UniRule"/>
</dbReference>
<dbReference type="Pfam" id="PF07776">
    <property type="entry name" value="zf-AD"/>
    <property type="match status" value="1"/>
</dbReference>
<dbReference type="PANTHER" id="PTHR24409">
    <property type="entry name" value="ZINC FINGER PROTEIN 142"/>
    <property type="match status" value="1"/>
</dbReference>
<dbReference type="PANTHER" id="PTHR24409:SF295">
    <property type="entry name" value="AZ2-RELATED"/>
    <property type="match status" value="1"/>
</dbReference>
<keyword evidence="1 6" id="KW-0479">Metal-binding</keyword>
<evidence type="ECO:0000256" key="2">
    <source>
        <dbReference type="ARBA" id="ARBA00022737"/>
    </source>
</evidence>
<dbReference type="SUPFAM" id="SSF57667">
    <property type="entry name" value="beta-beta-alpha zinc fingers"/>
    <property type="match status" value="4"/>
</dbReference>
<dbReference type="Gene3D" id="3.30.160.60">
    <property type="entry name" value="Classic Zinc Finger"/>
    <property type="match status" value="5"/>
</dbReference>
<evidence type="ECO:0000256" key="6">
    <source>
        <dbReference type="PROSITE-ProRule" id="PRU01263"/>
    </source>
</evidence>
<evidence type="ECO:0000256" key="3">
    <source>
        <dbReference type="ARBA" id="ARBA00022771"/>
    </source>
</evidence>